<dbReference type="EMBL" id="JABBWD010000085">
    <property type="protein sequence ID" value="KAG1767615.1"/>
    <property type="molecule type" value="Genomic_DNA"/>
</dbReference>
<proteinExistence type="predicted"/>
<reference evidence="3" key="1">
    <citation type="journal article" date="2020" name="New Phytol.">
        <title>Comparative genomics reveals dynamic genome evolution in host specialist ectomycorrhizal fungi.</title>
        <authorList>
            <person name="Lofgren L.A."/>
            <person name="Nguyen N.H."/>
            <person name="Vilgalys R."/>
            <person name="Ruytinx J."/>
            <person name="Liao H.L."/>
            <person name="Branco S."/>
            <person name="Kuo A."/>
            <person name="LaButti K."/>
            <person name="Lipzen A."/>
            <person name="Andreopoulos W."/>
            <person name="Pangilinan J."/>
            <person name="Riley R."/>
            <person name="Hundley H."/>
            <person name="Na H."/>
            <person name="Barry K."/>
            <person name="Grigoriev I.V."/>
            <person name="Stajich J.E."/>
            <person name="Kennedy P.G."/>
        </authorList>
    </citation>
    <scope>NUCLEOTIDE SEQUENCE</scope>
    <source>
        <strain evidence="3">DOB743</strain>
    </source>
</reference>
<gene>
    <name evidence="3" type="ORF">EV702DRAFT_750540</name>
</gene>
<keyword evidence="2" id="KW-0812">Transmembrane</keyword>
<evidence type="ECO:0000313" key="3">
    <source>
        <dbReference type="EMBL" id="KAG1767615.1"/>
    </source>
</evidence>
<feature type="transmembrane region" description="Helical" evidence="2">
    <location>
        <begin position="407"/>
        <end position="425"/>
    </location>
</feature>
<keyword evidence="4" id="KW-1185">Reference proteome</keyword>
<accession>A0A9P7CX86</accession>
<dbReference type="OrthoDB" id="2686083at2759"/>
<feature type="region of interest" description="Disordered" evidence="1">
    <location>
        <begin position="306"/>
        <end position="336"/>
    </location>
</feature>
<dbReference type="Proteomes" id="UP000714275">
    <property type="component" value="Unassembled WGS sequence"/>
</dbReference>
<comment type="caution">
    <text evidence="3">The sequence shown here is derived from an EMBL/GenBank/DDBJ whole genome shotgun (WGS) entry which is preliminary data.</text>
</comment>
<evidence type="ECO:0000256" key="2">
    <source>
        <dbReference type="SAM" id="Phobius"/>
    </source>
</evidence>
<keyword evidence="2" id="KW-1133">Transmembrane helix</keyword>
<evidence type="ECO:0000313" key="4">
    <source>
        <dbReference type="Proteomes" id="UP000714275"/>
    </source>
</evidence>
<dbReference type="AlphaFoldDB" id="A0A9P7CX86"/>
<protein>
    <submittedName>
        <fullName evidence="3">Uncharacterized protein</fullName>
    </submittedName>
</protein>
<sequence>METRLADLFRLCVVFSVSQGEVEQGGFFSTSTSGAPPSPPPVTAARIANVLSLLVKVDMTLTTLISVPLLALVVSSLPILPDFELMSIEMQDSATQVGFRLRSLHPDDFHRDARMDIGPTSVAADNGYLPFDTVHKPTIAEGLVPFGQRMTTVISSGDEVPTTHNLPDLVTKYGKADFLASASTPFLIFSCAIALLALACVGLSLYAIKHLHTQIFWSHKAWKSLPYIEKHAILPSCRRNPDSGTTIAVTQSILNEKSEEPPYLSARASALLSYFSITTSDDLEDSEDEKFYDALDILPSLGVQDLPPPHSPSRDLSLPPITTAFGPTPDDRSTPPQACVHPAIDPEAREPPARPSWSVRVASSIPAPPSSPLIHPRSRAYRAVPEFDIALAMQLRPGRGVGADPAWMVRFLMAIFGWFAVALTGNQ</sequence>
<name>A0A9P7CX86_9AGAM</name>
<keyword evidence="2" id="KW-0472">Membrane</keyword>
<organism evidence="3 4">
    <name type="scientific">Suillus placidus</name>
    <dbReference type="NCBI Taxonomy" id="48579"/>
    <lineage>
        <taxon>Eukaryota</taxon>
        <taxon>Fungi</taxon>
        <taxon>Dikarya</taxon>
        <taxon>Basidiomycota</taxon>
        <taxon>Agaricomycotina</taxon>
        <taxon>Agaricomycetes</taxon>
        <taxon>Agaricomycetidae</taxon>
        <taxon>Boletales</taxon>
        <taxon>Suillineae</taxon>
        <taxon>Suillaceae</taxon>
        <taxon>Suillus</taxon>
    </lineage>
</organism>
<feature type="transmembrane region" description="Helical" evidence="2">
    <location>
        <begin position="186"/>
        <end position="208"/>
    </location>
</feature>
<evidence type="ECO:0000256" key="1">
    <source>
        <dbReference type="SAM" id="MobiDB-lite"/>
    </source>
</evidence>